<feature type="region of interest" description="Disordered" evidence="1">
    <location>
        <begin position="1"/>
        <end position="79"/>
    </location>
</feature>
<dbReference type="InterPro" id="IPR020100">
    <property type="entry name" value="Glc-repressible_Grg1"/>
</dbReference>
<gene>
    <name evidence="2" type="ORF">C8A05DRAFT_14300</name>
</gene>
<feature type="compositionally biased region" description="Basic and acidic residues" evidence="1">
    <location>
        <begin position="49"/>
        <end position="60"/>
    </location>
</feature>
<sequence length="79" mass="8166">MENLKNAGSYVADKVQGAASSLSKEANKDVAKDSNAGIGTRLQAAGDAIGDKADEMKHNSQAELNKQKATHSHSVLGGE</sequence>
<dbReference type="Pfam" id="PF11034">
    <property type="entry name" value="Grg1"/>
    <property type="match status" value="1"/>
</dbReference>
<protein>
    <submittedName>
        <fullName evidence="2">Glucose-repressible protein Grg1</fullName>
    </submittedName>
</protein>
<reference evidence="2" key="2">
    <citation type="submission" date="2023-05" db="EMBL/GenBank/DDBJ databases">
        <authorList>
            <consortium name="Lawrence Berkeley National Laboratory"/>
            <person name="Steindorff A."/>
            <person name="Hensen N."/>
            <person name="Bonometti L."/>
            <person name="Westerberg I."/>
            <person name="Brannstrom I.O."/>
            <person name="Guillou S."/>
            <person name="Cros-Aarteil S."/>
            <person name="Calhoun S."/>
            <person name="Haridas S."/>
            <person name="Kuo A."/>
            <person name="Mondo S."/>
            <person name="Pangilinan J."/>
            <person name="Riley R."/>
            <person name="Labutti K."/>
            <person name="Andreopoulos B."/>
            <person name="Lipzen A."/>
            <person name="Chen C."/>
            <person name="Yanf M."/>
            <person name="Daum C."/>
            <person name="Ng V."/>
            <person name="Clum A."/>
            <person name="Ohm R."/>
            <person name="Martin F."/>
            <person name="Silar P."/>
            <person name="Natvig D."/>
            <person name="Lalanne C."/>
            <person name="Gautier V."/>
            <person name="Ament-Velasquez S.L."/>
            <person name="Kruys A."/>
            <person name="Hutchinson M.I."/>
            <person name="Powell A.J."/>
            <person name="Barry K."/>
            <person name="Miller A.N."/>
            <person name="Grigoriev I.V."/>
            <person name="Debuchy R."/>
            <person name="Gladieux P."/>
            <person name="Thoren M.H."/>
            <person name="Johannesson H."/>
        </authorList>
    </citation>
    <scope>NUCLEOTIDE SEQUENCE</scope>
    <source>
        <strain evidence="2">CBS 103.79</strain>
    </source>
</reference>
<keyword evidence="3" id="KW-1185">Reference proteome</keyword>
<dbReference type="AlphaFoldDB" id="A0AAN6MMQ0"/>
<dbReference type="PANTHER" id="PTHR38789:SF1">
    <property type="entry name" value="GLUCOSE-REPRESSIBLE GENE PROTEIN-RELATED"/>
    <property type="match status" value="1"/>
</dbReference>
<dbReference type="EMBL" id="MU855431">
    <property type="protein sequence ID" value="KAK3903760.1"/>
    <property type="molecule type" value="Genomic_DNA"/>
</dbReference>
<organism evidence="2 3">
    <name type="scientific">Staphylotrichum tortipilum</name>
    <dbReference type="NCBI Taxonomy" id="2831512"/>
    <lineage>
        <taxon>Eukaryota</taxon>
        <taxon>Fungi</taxon>
        <taxon>Dikarya</taxon>
        <taxon>Ascomycota</taxon>
        <taxon>Pezizomycotina</taxon>
        <taxon>Sordariomycetes</taxon>
        <taxon>Sordariomycetidae</taxon>
        <taxon>Sordariales</taxon>
        <taxon>Chaetomiaceae</taxon>
        <taxon>Staphylotrichum</taxon>
    </lineage>
</organism>
<evidence type="ECO:0000256" key="1">
    <source>
        <dbReference type="SAM" id="MobiDB-lite"/>
    </source>
</evidence>
<reference evidence="2" key="1">
    <citation type="journal article" date="2023" name="Mol. Phylogenet. Evol.">
        <title>Genome-scale phylogeny and comparative genomics of the fungal order Sordariales.</title>
        <authorList>
            <person name="Hensen N."/>
            <person name="Bonometti L."/>
            <person name="Westerberg I."/>
            <person name="Brannstrom I.O."/>
            <person name="Guillou S."/>
            <person name="Cros-Aarteil S."/>
            <person name="Calhoun S."/>
            <person name="Haridas S."/>
            <person name="Kuo A."/>
            <person name="Mondo S."/>
            <person name="Pangilinan J."/>
            <person name="Riley R."/>
            <person name="LaButti K."/>
            <person name="Andreopoulos B."/>
            <person name="Lipzen A."/>
            <person name="Chen C."/>
            <person name="Yan M."/>
            <person name="Daum C."/>
            <person name="Ng V."/>
            <person name="Clum A."/>
            <person name="Steindorff A."/>
            <person name="Ohm R.A."/>
            <person name="Martin F."/>
            <person name="Silar P."/>
            <person name="Natvig D.O."/>
            <person name="Lalanne C."/>
            <person name="Gautier V."/>
            <person name="Ament-Velasquez S.L."/>
            <person name="Kruys A."/>
            <person name="Hutchinson M.I."/>
            <person name="Powell A.J."/>
            <person name="Barry K."/>
            <person name="Miller A.N."/>
            <person name="Grigoriev I.V."/>
            <person name="Debuchy R."/>
            <person name="Gladieux P."/>
            <person name="Hiltunen Thoren M."/>
            <person name="Johannesson H."/>
        </authorList>
    </citation>
    <scope>NUCLEOTIDE SEQUENCE</scope>
    <source>
        <strain evidence="2">CBS 103.79</strain>
    </source>
</reference>
<evidence type="ECO:0000313" key="3">
    <source>
        <dbReference type="Proteomes" id="UP001303889"/>
    </source>
</evidence>
<comment type="caution">
    <text evidence="2">The sequence shown here is derived from an EMBL/GenBank/DDBJ whole genome shotgun (WGS) entry which is preliminary data.</text>
</comment>
<proteinExistence type="predicted"/>
<dbReference type="Proteomes" id="UP001303889">
    <property type="component" value="Unassembled WGS sequence"/>
</dbReference>
<dbReference type="PANTHER" id="PTHR38789">
    <property type="entry name" value="REPRESSIBLE PROTEIN GRG1, PUTATIVE (AFU_ORTHOLOGUE AFUA_5G14210)-RELATED"/>
    <property type="match status" value="1"/>
</dbReference>
<accession>A0AAN6MMQ0</accession>
<evidence type="ECO:0000313" key="2">
    <source>
        <dbReference type="EMBL" id="KAK3903760.1"/>
    </source>
</evidence>
<name>A0AAN6MMQ0_9PEZI</name>